<evidence type="ECO:0000256" key="4">
    <source>
        <dbReference type="ARBA" id="ARBA00022741"/>
    </source>
</evidence>
<keyword evidence="5 11" id="KW-0418">Kinase</keyword>
<keyword evidence="4" id="KW-0547">Nucleotide-binding</keyword>
<feature type="region of interest" description="Disordered" evidence="9">
    <location>
        <begin position="361"/>
        <end position="386"/>
    </location>
</feature>
<name>A0A061JAX0_TRYRA</name>
<dbReference type="SMART" id="SM00220">
    <property type="entry name" value="S_TKc"/>
    <property type="match status" value="1"/>
</dbReference>
<evidence type="ECO:0000256" key="6">
    <source>
        <dbReference type="ARBA" id="ARBA00022840"/>
    </source>
</evidence>
<dbReference type="VEuPathDB" id="TriTrypDB:TRSC58_01003"/>
<protein>
    <recommendedName>
        <fullName evidence="1">non-specific serine/threonine protein kinase</fullName>
        <ecNumber evidence="1">2.7.11.1</ecNumber>
    </recommendedName>
</protein>
<evidence type="ECO:0000256" key="2">
    <source>
        <dbReference type="ARBA" id="ARBA00022527"/>
    </source>
</evidence>
<reference evidence="11 12" key="1">
    <citation type="submission" date="2013-07" db="EMBL/GenBank/DDBJ databases">
        <authorList>
            <person name="Stoco P.H."/>
            <person name="Wagner G."/>
            <person name="Gerber A."/>
            <person name="Zaha A."/>
            <person name="Thompson C."/>
            <person name="Bartholomeu D.C."/>
            <person name="Luckemeyer D.D."/>
            <person name="Bahia D."/>
            <person name="Loreto E."/>
            <person name="Prestes E.B."/>
            <person name="Lima F.M."/>
            <person name="Rodrigues-Luiz G."/>
            <person name="Vallejo G.A."/>
            <person name="Filho J.F."/>
            <person name="Monteiro K.M."/>
            <person name="Tyler K.M."/>
            <person name="de Almeida L.G."/>
            <person name="Ortiz M.F."/>
            <person name="Siervo M.A."/>
            <person name="de Moraes M.H."/>
            <person name="Cunha O.L."/>
            <person name="Mendonca-Neto R."/>
            <person name="Silva R."/>
            <person name="Teixeira S.M."/>
            <person name="Murta S.M."/>
            <person name="Sincero T.C."/>
            <person name="Mendes T.A."/>
            <person name="Urmenyi T.P."/>
            <person name="Silva V.G."/>
            <person name="da Rocha W.D."/>
            <person name="Andersson B."/>
            <person name="Romanha A.J."/>
            <person name="Steindel M."/>
            <person name="de Vasconcelos A.T."/>
            <person name="Grisard E.C."/>
        </authorList>
    </citation>
    <scope>NUCLEOTIDE SEQUENCE [LARGE SCALE GENOMIC DNA]</scope>
    <source>
        <strain evidence="11 12">SC58</strain>
    </source>
</reference>
<dbReference type="InterPro" id="IPR000719">
    <property type="entry name" value="Prot_kinase_dom"/>
</dbReference>
<dbReference type="PROSITE" id="PS50011">
    <property type="entry name" value="PROTEIN_KINASE_DOM"/>
    <property type="match status" value="1"/>
</dbReference>
<dbReference type="OrthoDB" id="250189at2759"/>
<organism evidence="11 12">
    <name type="scientific">Trypanosoma rangeli SC58</name>
    <dbReference type="NCBI Taxonomy" id="429131"/>
    <lineage>
        <taxon>Eukaryota</taxon>
        <taxon>Discoba</taxon>
        <taxon>Euglenozoa</taxon>
        <taxon>Kinetoplastea</taxon>
        <taxon>Metakinetoplastina</taxon>
        <taxon>Trypanosomatida</taxon>
        <taxon>Trypanosomatidae</taxon>
        <taxon>Trypanosoma</taxon>
        <taxon>Herpetosoma</taxon>
    </lineage>
</organism>
<evidence type="ECO:0000256" key="9">
    <source>
        <dbReference type="SAM" id="MobiDB-lite"/>
    </source>
</evidence>
<feature type="domain" description="Protein kinase" evidence="10">
    <location>
        <begin position="1"/>
        <end position="330"/>
    </location>
</feature>
<dbReference type="InterPro" id="IPR011009">
    <property type="entry name" value="Kinase-like_dom_sf"/>
</dbReference>
<dbReference type="Gene3D" id="3.30.200.20">
    <property type="entry name" value="Phosphorylase Kinase, domain 1"/>
    <property type="match status" value="1"/>
</dbReference>
<dbReference type="EC" id="2.7.11.1" evidence="1"/>
<dbReference type="FunFam" id="1.10.510.10:FF:001112">
    <property type="entry name" value="Serine/threonine-protein kinase, putative"/>
    <property type="match status" value="1"/>
</dbReference>
<dbReference type="PROSITE" id="PS00108">
    <property type="entry name" value="PROTEIN_KINASE_ST"/>
    <property type="match status" value="1"/>
</dbReference>
<evidence type="ECO:0000313" key="11">
    <source>
        <dbReference type="EMBL" id="ESL11251.1"/>
    </source>
</evidence>
<dbReference type="GO" id="GO:0004674">
    <property type="term" value="F:protein serine/threonine kinase activity"/>
    <property type="evidence" value="ECO:0007669"/>
    <property type="project" value="UniProtKB-KW"/>
</dbReference>
<dbReference type="EMBL" id="AUPL01001003">
    <property type="protein sequence ID" value="ESL11251.1"/>
    <property type="molecule type" value="Genomic_DNA"/>
</dbReference>
<dbReference type="Gene3D" id="1.10.510.10">
    <property type="entry name" value="Transferase(Phosphotransferase) domain 1"/>
    <property type="match status" value="2"/>
</dbReference>
<dbReference type="InterPro" id="IPR050660">
    <property type="entry name" value="NEK_Ser/Thr_kinase"/>
</dbReference>
<evidence type="ECO:0000256" key="7">
    <source>
        <dbReference type="ARBA" id="ARBA00047899"/>
    </source>
</evidence>
<dbReference type="AlphaFoldDB" id="A0A061JAX0"/>
<dbReference type="InterPro" id="IPR008271">
    <property type="entry name" value="Ser/Thr_kinase_AS"/>
</dbReference>
<evidence type="ECO:0000256" key="5">
    <source>
        <dbReference type="ARBA" id="ARBA00022777"/>
    </source>
</evidence>
<comment type="catalytic activity">
    <reaction evidence="8">
        <text>L-seryl-[protein] + ATP = O-phospho-L-seryl-[protein] + ADP + H(+)</text>
        <dbReference type="Rhea" id="RHEA:17989"/>
        <dbReference type="Rhea" id="RHEA-COMP:9863"/>
        <dbReference type="Rhea" id="RHEA-COMP:11604"/>
        <dbReference type="ChEBI" id="CHEBI:15378"/>
        <dbReference type="ChEBI" id="CHEBI:29999"/>
        <dbReference type="ChEBI" id="CHEBI:30616"/>
        <dbReference type="ChEBI" id="CHEBI:83421"/>
        <dbReference type="ChEBI" id="CHEBI:456216"/>
        <dbReference type="EC" id="2.7.11.1"/>
    </reaction>
</comment>
<dbReference type="Proteomes" id="UP000031737">
    <property type="component" value="Unassembled WGS sequence"/>
</dbReference>
<keyword evidence="2 11" id="KW-0723">Serine/threonine-protein kinase</keyword>
<evidence type="ECO:0000256" key="1">
    <source>
        <dbReference type="ARBA" id="ARBA00012513"/>
    </source>
</evidence>
<sequence length="931" mass="102836">MLPGSMWYRQPVAVKAMLLETLSDSAVALIMNEVAILRHLRHPHILRYVDSFIDEEKQLCLVAEYAEGGELTSLLRRPAELGGGGDSRLSHQLPSLEEGVMNEGHGWNQPAALASGAMRSQTSWLTGSTLGGTQEGKTAPLRTWIESYCIADIVRQCLEALSYLHQNYIIHRDIKPANVYLTKNGTVKLGDFGASKLLGLTDPFANTFIGTPFYLCPELCLGEPYSFGADIWALGVLTYEMYCMKLPFVADNVLAQIHVVTEGEYDREALHRPHIFTGPELQSLEALYGSAFTQQEKSLHTLVVALVERMLVVDALQRSSALQLLREFFFPDPLSGSMGTGSLLPSRESLFYVDCSRMRRSISRSPTPPSRTSTTENAAGTTTTTTETAALLVRSVSRSYEALLEQLPNERRHNVLQAASRSASSIGCAWPSVSVLQGSWNAVDSGETLHSGTGQMTLSAMVGKIPWLRRAEAFSSLSLLEGQDDDVVRVDWMDDEHFSLVTPHQRRRLLSSPCPFYDGAGGVCSPETREATPTAGHKVAGGGRDEAETQVPAIPSVQVVGAVEELQRPLILAERFASLSANPVEEVEPQRQRQPGGVGRCQGLSTEVLEAMLRRKIMASQAHRQLRLKAMREAHALRDKENLRLRAELNELYAKSFSEKRMQIIAHGEESEMSTTMKPPETFASTQRPRSFAADAVEAATTSSVESEFARTAGLERTLNRLAATSHSSMQSHHGGNPTLLANEVVRLALDAAAVAERCAKWTMRPPARLDFSKPPVDEVDRHSTSSVADTERGINTKVYDTPVTLCIVRNETYITRFVTPSASSGADDAAGALLLPMTVTLKPIRRRTRLDGIVWRVKSALKAYGLDYVLLFPLDIDNVEEVDAEELGLRYLDGVGDIVVISEASEWSYVRRDWYQRKNLPWMQLYMVMQ</sequence>
<evidence type="ECO:0000259" key="10">
    <source>
        <dbReference type="PROSITE" id="PS50011"/>
    </source>
</evidence>
<dbReference type="PANTHER" id="PTHR43671:SF98">
    <property type="entry name" value="SERINE_THREONINE-PROTEIN KINASE NEK11"/>
    <property type="match status" value="1"/>
</dbReference>
<keyword evidence="3" id="KW-0808">Transferase</keyword>
<feature type="compositionally biased region" description="Low complexity" evidence="9">
    <location>
        <begin position="370"/>
        <end position="386"/>
    </location>
</feature>
<dbReference type="PANTHER" id="PTHR43671">
    <property type="entry name" value="SERINE/THREONINE-PROTEIN KINASE NEK"/>
    <property type="match status" value="1"/>
</dbReference>
<gene>
    <name evidence="11" type="ORF">TRSC58_01003</name>
</gene>
<keyword evidence="6" id="KW-0067">ATP-binding</keyword>
<dbReference type="GO" id="GO:0005524">
    <property type="term" value="F:ATP binding"/>
    <property type="evidence" value="ECO:0007669"/>
    <property type="project" value="UniProtKB-KW"/>
</dbReference>
<comment type="catalytic activity">
    <reaction evidence="7">
        <text>L-threonyl-[protein] + ATP = O-phospho-L-threonyl-[protein] + ADP + H(+)</text>
        <dbReference type="Rhea" id="RHEA:46608"/>
        <dbReference type="Rhea" id="RHEA-COMP:11060"/>
        <dbReference type="Rhea" id="RHEA-COMP:11605"/>
        <dbReference type="ChEBI" id="CHEBI:15378"/>
        <dbReference type="ChEBI" id="CHEBI:30013"/>
        <dbReference type="ChEBI" id="CHEBI:30616"/>
        <dbReference type="ChEBI" id="CHEBI:61977"/>
        <dbReference type="ChEBI" id="CHEBI:456216"/>
        <dbReference type="EC" id="2.7.11.1"/>
    </reaction>
</comment>
<evidence type="ECO:0000256" key="3">
    <source>
        <dbReference type="ARBA" id="ARBA00022679"/>
    </source>
</evidence>
<proteinExistence type="predicted"/>
<comment type="caution">
    <text evidence="11">The sequence shown here is derived from an EMBL/GenBank/DDBJ whole genome shotgun (WGS) entry which is preliminary data.</text>
</comment>
<dbReference type="Pfam" id="PF00069">
    <property type="entry name" value="Pkinase"/>
    <property type="match status" value="2"/>
</dbReference>
<keyword evidence="12" id="KW-1185">Reference proteome</keyword>
<evidence type="ECO:0000256" key="8">
    <source>
        <dbReference type="ARBA" id="ARBA00048679"/>
    </source>
</evidence>
<evidence type="ECO:0000313" key="12">
    <source>
        <dbReference type="Proteomes" id="UP000031737"/>
    </source>
</evidence>
<accession>A0A061JAX0</accession>
<dbReference type="SUPFAM" id="SSF56112">
    <property type="entry name" value="Protein kinase-like (PK-like)"/>
    <property type="match status" value="1"/>
</dbReference>